<organism evidence="1 2">
    <name type="scientific">Sinorhizobium numidicum</name>
    <dbReference type="NCBI Taxonomy" id="680248"/>
    <lineage>
        <taxon>Bacteria</taxon>
        <taxon>Pseudomonadati</taxon>
        <taxon>Pseudomonadota</taxon>
        <taxon>Alphaproteobacteria</taxon>
        <taxon>Hyphomicrobiales</taxon>
        <taxon>Rhizobiaceae</taxon>
        <taxon>Sinorhizobium/Ensifer group</taxon>
        <taxon>Sinorhizobium</taxon>
    </lineage>
</organism>
<protein>
    <submittedName>
        <fullName evidence="1">Uncharacterized protein</fullName>
    </submittedName>
</protein>
<name>A0ABY8CW66_9HYPH</name>
<proteinExistence type="predicted"/>
<keyword evidence="2" id="KW-1185">Reference proteome</keyword>
<reference evidence="1 2" key="1">
    <citation type="submission" date="2023-03" db="EMBL/GenBank/DDBJ databases">
        <authorList>
            <person name="Kaur S."/>
            <person name="Espinosa-Saiz D."/>
            <person name="Velazquez E."/>
            <person name="Menendez E."/>
            <person name="diCenzo G.C."/>
        </authorList>
    </citation>
    <scope>NUCLEOTIDE SEQUENCE [LARGE SCALE GENOMIC DNA]</scope>
    <source>
        <strain evidence="1 2">LMG 27395</strain>
    </source>
</reference>
<dbReference type="EMBL" id="CP120370">
    <property type="protein sequence ID" value="WEX81221.1"/>
    <property type="molecule type" value="Genomic_DNA"/>
</dbReference>
<evidence type="ECO:0000313" key="1">
    <source>
        <dbReference type="EMBL" id="WEX81221.1"/>
    </source>
</evidence>
<accession>A0ABY8CW66</accession>
<gene>
    <name evidence="1" type="ORF">PYH38_000610</name>
</gene>
<dbReference type="Proteomes" id="UP001235547">
    <property type="component" value="Chromosome 2"/>
</dbReference>
<evidence type="ECO:0000313" key="2">
    <source>
        <dbReference type="Proteomes" id="UP001235547"/>
    </source>
</evidence>
<sequence length="184" mass="21006">MRLKGTLRRRFFDPLLRESLPSFASQTQHFAAVFPHNDRDPTYTLPAYPGTAQKHHSSSLPIPPEPLWANYCTSVETYLQSGADDTSTIRRLLQHSGAPIERLGRILELGVAGGRLIRHLNDLAQTEESKQRRYGVWIAGLARFSGARNIYHHLFILQQQRLPLICLSRIGHLALFLRVRYGRI</sequence>